<dbReference type="Proteomes" id="UP000494105">
    <property type="component" value="Unassembled WGS sequence"/>
</dbReference>
<sequence>MIRIDLASLIDRLSPICRQAVEEAASLCISQHCAKITVAHVQSATVVDAADDARYQRAMRETPAAEALELTQAEAPPLPGHAAGADLLHGQLHTDNLPQAMDAFQSLVIRARLRQVNGSRSRAALSLGIPKRTLARRCQAWNLDREDHTS</sequence>
<gene>
    <name evidence="1" type="ORF">LMG1861_03416</name>
</gene>
<accession>A0A6S7DJY4</accession>
<dbReference type="Gene3D" id="1.10.1780.10">
    <property type="entry name" value="Clp, N-terminal domain"/>
    <property type="match status" value="1"/>
</dbReference>
<dbReference type="InterPro" id="IPR009057">
    <property type="entry name" value="Homeodomain-like_sf"/>
</dbReference>
<protein>
    <submittedName>
        <fullName evidence="1">Uncharacterized protein</fullName>
    </submittedName>
</protein>
<dbReference type="AlphaFoldDB" id="A0A6S7DJY4"/>
<dbReference type="EMBL" id="CADILD010000002">
    <property type="protein sequence ID" value="CAB3883842.1"/>
    <property type="molecule type" value="Genomic_DNA"/>
</dbReference>
<organism evidence="1 2">
    <name type="scientific">Achromobacter piechaudii</name>
    <dbReference type="NCBI Taxonomy" id="72556"/>
    <lineage>
        <taxon>Bacteria</taxon>
        <taxon>Pseudomonadati</taxon>
        <taxon>Pseudomonadota</taxon>
        <taxon>Betaproteobacteria</taxon>
        <taxon>Burkholderiales</taxon>
        <taxon>Alcaligenaceae</taxon>
        <taxon>Achromobacter</taxon>
    </lineage>
</organism>
<reference evidence="1 2" key="1">
    <citation type="submission" date="2020-04" db="EMBL/GenBank/DDBJ databases">
        <authorList>
            <person name="De Canck E."/>
        </authorList>
    </citation>
    <scope>NUCLEOTIDE SEQUENCE [LARGE SCALE GENOMIC DNA]</scope>
    <source>
        <strain evidence="1 2">LMG 1861</strain>
    </source>
</reference>
<dbReference type="PRINTS" id="PR01590">
    <property type="entry name" value="HTHFIS"/>
</dbReference>
<dbReference type="GO" id="GO:0043565">
    <property type="term" value="F:sequence-specific DNA binding"/>
    <property type="evidence" value="ECO:0007669"/>
    <property type="project" value="InterPro"/>
</dbReference>
<dbReference type="InterPro" id="IPR002197">
    <property type="entry name" value="HTH_Fis"/>
</dbReference>
<dbReference type="Gene3D" id="1.10.10.60">
    <property type="entry name" value="Homeodomain-like"/>
    <property type="match status" value="1"/>
</dbReference>
<dbReference type="SUPFAM" id="SSF46689">
    <property type="entry name" value="Homeodomain-like"/>
    <property type="match status" value="1"/>
</dbReference>
<dbReference type="RefSeq" id="WP_175129012.1">
    <property type="nucleotide sequence ID" value="NZ_CADILD010000002.1"/>
</dbReference>
<proteinExistence type="predicted"/>
<evidence type="ECO:0000313" key="2">
    <source>
        <dbReference type="Proteomes" id="UP000494105"/>
    </source>
</evidence>
<name>A0A6S7DJY4_9BURK</name>
<dbReference type="InterPro" id="IPR036628">
    <property type="entry name" value="Clp_N_dom_sf"/>
</dbReference>
<evidence type="ECO:0000313" key="1">
    <source>
        <dbReference type="EMBL" id="CAB3883842.1"/>
    </source>
</evidence>